<evidence type="ECO:0000313" key="3">
    <source>
        <dbReference type="EMBL" id="MRI86144.1"/>
    </source>
</evidence>
<dbReference type="Gene3D" id="3.90.226.10">
    <property type="entry name" value="2-enoyl-CoA Hydratase, Chain A, domain 1"/>
    <property type="match status" value="1"/>
</dbReference>
<protein>
    <submittedName>
        <fullName evidence="3">Enoyl-CoA hydratase/isomerase family protein</fullName>
    </submittedName>
</protein>
<name>A0A6I2GHH0_9LACT</name>
<dbReference type="Proteomes" id="UP000430975">
    <property type="component" value="Unassembled WGS sequence"/>
</dbReference>
<dbReference type="PANTHER" id="PTHR43459">
    <property type="entry name" value="ENOYL-COA HYDRATASE"/>
    <property type="match status" value="1"/>
</dbReference>
<keyword evidence="2" id="KW-0812">Transmembrane</keyword>
<dbReference type="GO" id="GO:0016853">
    <property type="term" value="F:isomerase activity"/>
    <property type="evidence" value="ECO:0007669"/>
    <property type="project" value="UniProtKB-KW"/>
</dbReference>
<feature type="transmembrane region" description="Helical" evidence="2">
    <location>
        <begin position="102"/>
        <end position="126"/>
    </location>
</feature>
<dbReference type="Pfam" id="PF00378">
    <property type="entry name" value="ECH_1"/>
    <property type="match status" value="1"/>
</dbReference>
<sequence length="262" mass="28603">MERKLVSAKVENGVRYIMLDSPASFNVIDITLMTDLLEALQVAEADPETKVIVLGSTAKVFSAGGDLATLKQQAQDQKTEAMKVLVEKVAEIILYMKQMKKLIIAAVNGATAGAGFSLVLAADRIIASEKAVFMTAFIKVGLVSDGANFYLLSKQIGASRAMHYSLTSEAIKGTEAYSIGLVSQVVPADDLMENTKRVAEQLATGPLSAYENLKALNYHSNYEDLEKYLQLETTKQTEAMQTEQFIEGTTAFLEKRTPNFNQ</sequence>
<comment type="caution">
    <text evidence="3">The sequence shown here is derived from an EMBL/GenBank/DDBJ whole genome shotgun (WGS) entry which is preliminary data.</text>
</comment>
<dbReference type="CDD" id="cd06558">
    <property type="entry name" value="crotonase-like"/>
    <property type="match status" value="1"/>
</dbReference>
<keyword evidence="4" id="KW-1185">Reference proteome</keyword>
<reference evidence="3 4" key="1">
    <citation type="submission" date="2019-11" db="EMBL/GenBank/DDBJ databases">
        <title>Characterisation of Fundicoccus ignavus gen. nov. sp. nov., a novel genus of the family Aerococcaceae isolated from bulk tank milk.</title>
        <authorList>
            <person name="Siebert A."/>
            <person name="Huptas C."/>
            <person name="Wenning M."/>
            <person name="Scherer S."/>
            <person name="Doll E.V."/>
        </authorList>
    </citation>
    <scope>NUCLEOTIDE SEQUENCE [LARGE SCALE GENOMIC DNA]</scope>
    <source>
        <strain evidence="3 4">WS4759</strain>
    </source>
</reference>
<dbReference type="PANTHER" id="PTHR43459:SF1">
    <property type="entry name" value="EG:BACN32G11.4 PROTEIN"/>
    <property type="match status" value="1"/>
</dbReference>
<keyword evidence="3" id="KW-0413">Isomerase</keyword>
<gene>
    <name evidence="3" type="ORF">GIY09_09840</name>
</gene>
<feature type="transmembrane region" description="Helical" evidence="2">
    <location>
        <begin position="132"/>
        <end position="152"/>
    </location>
</feature>
<dbReference type="RefSeq" id="WP_153863876.1">
    <property type="nucleotide sequence ID" value="NZ_WJQS01000009.1"/>
</dbReference>
<dbReference type="Gene3D" id="1.10.12.10">
    <property type="entry name" value="Lyase 2-enoyl-coa Hydratase, Chain A, domain 2"/>
    <property type="match status" value="1"/>
</dbReference>
<evidence type="ECO:0000256" key="1">
    <source>
        <dbReference type="ARBA" id="ARBA00005254"/>
    </source>
</evidence>
<keyword evidence="2" id="KW-0472">Membrane</keyword>
<accession>A0A6I2GHH0</accession>
<evidence type="ECO:0000313" key="4">
    <source>
        <dbReference type="Proteomes" id="UP000430975"/>
    </source>
</evidence>
<evidence type="ECO:0000256" key="2">
    <source>
        <dbReference type="SAM" id="Phobius"/>
    </source>
</evidence>
<proteinExistence type="inferred from homology"/>
<dbReference type="InterPro" id="IPR014748">
    <property type="entry name" value="Enoyl-CoA_hydra_C"/>
</dbReference>
<organism evidence="3 4">
    <name type="scientific">Fundicoccus ignavus</name>
    <dbReference type="NCBI Taxonomy" id="2664442"/>
    <lineage>
        <taxon>Bacteria</taxon>
        <taxon>Bacillati</taxon>
        <taxon>Bacillota</taxon>
        <taxon>Bacilli</taxon>
        <taxon>Lactobacillales</taxon>
        <taxon>Aerococcaceae</taxon>
        <taxon>Fundicoccus</taxon>
    </lineage>
</organism>
<dbReference type="AlphaFoldDB" id="A0A6I2GHH0"/>
<dbReference type="EMBL" id="WJQS01000009">
    <property type="protein sequence ID" value="MRI86144.1"/>
    <property type="molecule type" value="Genomic_DNA"/>
</dbReference>
<dbReference type="InterPro" id="IPR029045">
    <property type="entry name" value="ClpP/crotonase-like_dom_sf"/>
</dbReference>
<comment type="similarity">
    <text evidence="1">Belongs to the enoyl-CoA hydratase/isomerase family.</text>
</comment>
<dbReference type="SUPFAM" id="SSF52096">
    <property type="entry name" value="ClpP/crotonase"/>
    <property type="match status" value="1"/>
</dbReference>
<keyword evidence="2" id="KW-1133">Transmembrane helix</keyword>
<dbReference type="InterPro" id="IPR001753">
    <property type="entry name" value="Enoyl-CoA_hydra/iso"/>
</dbReference>